<protein>
    <recommendedName>
        <fullName evidence="7">Type II secretion system protein GspF domain-containing protein</fullName>
    </recommendedName>
</protein>
<dbReference type="AlphaFoldDB" id="A0A2C6MJE4"/>
<dbReference type="EMBL" id="AWQQ01000002">
    <property type="protein sequence ID" value="PHJ39965.1"/>
    <property type="molecule type" value="Genomic_DNA"/>
</dbReference>
<feature type="transmembrane region" description="Helical" evidence="6">
    <location>
        <begin position="48"/>
        <end position="81"/>
    </location>
</feature>
<keyword evidence="3 6" id="KW-0812">Transmembrane</keyword>
<feature type="transmembrane region" description="Helical" evidence="6">
    <location>
        <begin position="247"/>
        <end position="265"/>
    </location>
</feature>
<dbReference type="GO" id="GO:0005886">
    <property type="term" value="C:plasma membrane"/>
    <property type="evidence" value="ECO:0007669"/>
    <property type="project" value="UniProtKB-SubCell"/>
</dbReference>
<evidence type="ECO:0000259" key="7">
    <source>
        <dbReference type="Pfam" id="PF00482"/>
    </source>
</evidence>
<dbReference type="Proteomes" id="UP000222564">
    <property type="component" value="Unassembled WGS sequence"/>
</dbReference>
<keyword evidence="5 6" id="KW-0472">Membrane</keyword>
<proteinExistence type="predicted"/>
<keyword evidence="4 6" id="KW-1133">Transmembrane helix</keyword>
<comment type="caution">
    <text evidence="8">The sequence shown here is derived from an EMBL/GenBank/DDBJ whole genome shotgun (WGS) entry which is preliminary data.</text>
</comment>
<evidence type="ECO:0000256" key="6">
    <source>
        <dbReference type="SAM" id="Phobius"/>
    </source>
</evidence>
<accession>A0A2C6MJE4</accession>
<dbReference type="Pfam" id="PF00482">
    <property type="entry name" value="T2SSF"/>
    <property type="match status" value="1"/>
</dbReference>
<reference evidence="8 9" key="1">
    <citation type="submission" date="2013-09" db="EMBL/GenBank/DDBJ databases">
        <title>Biodegradation of hydrocarbons in the deep terrestrial subsurface : characterization of a microbial consortium composed of two Desulfotomaculum species originating from a deep geological formation.</title>
        <authorList>
            <person name="Aullo T."/>
            <person name="Berlendis S."/>
            <person name="Lascourreges J.-F."/>
            <person name="Dessort D."/>
            <person name="Saint-Laurent S."/>
            <person name="Schraauwers B."/>
            <person name="Mas J."/>
            <person name="Magot M."/>
            <person name="Ranchou-Peyruse A."/>
        </authorList>
    </citation>
    <scope>NUCLEOTIDE SEQUENCE [LARGE SCALE GENOMIC DNA]</scope>
    <source>
        <strain evidence="8 9">Bs107</strain>
    </source>
</reference>
<evidence type="ECO:0000313" key="9">
    <source>
        <dbReference type="Proteomes" id="UP000222564"/>
    </source>
</evidence>
<evidence type="ECO:0000256" key="3">
    <source>
        <dbReference type="ARBA" id="ARBA00022692"/>
    </source>
</evidence>
<sequence>MILSVLFISLAVLLLVLGSKLCLKKEVKLNDQHIEVGDGKQRKSNTSLIALLGSVIGAALAYAITGNLFLTLLGLSGGYFALKWTKAKRERERLELLQSQYPDVLSQLETATAGSLNPHQALEDAIPNLPRPARDVFYEVLTLTRVAGYDVSEALEKVADETGWQDLRSLAMGFRLSINMGINLSTICKHLLESNYEKESYRGQIRGAISQNIMTIKVLSGLPFFVIGIARITSPEFAEPLFNTPEGVVFFLICVGMIAAGNIVAKKMIYRTMGV</sequence>
<name>A0A2C6MJE4_9FIRM</name>
<evidence type="ECO:0000256" key="5">
    <source>
        <dbReference type="ARBA" id="ARBA00023136"/>
    </source>
</evidence>
<evidence type="ECO:0000256" key="1">
    <source>
        <dbReference type="ARBA" id="ARBA00004651"/>
    </source>
</evidence>
<dbReference type="PANTHER" id="PTHR35007">
    <property type="entry name" value="INTEGRAL MEMBRANE PROTEIN-RELATED"/>
    <property type="match status" value="1"/>
</dbReference>
<comment type="subcellular location">
    <subcellularLocation>
        <location evidence="1">Cell membrane</location>
        <topology evidence="1">Multi-pass membrane protein</topology>
    </subcellularLocation>
</comment>
<feature type="transmembrane region" description="Helical" evidence="6">
    <location>
        <begin position="214"/>
        <end position="232"/>
    </location>
</feature>
<feature type="domain" description="Type II secretion system protein GspF" evidence="7">
    <location>
        <begin position="106"/>
        <end position="229"/>
    </location>
</feature>
<dbReference type="InterPro" id="IPR018076">
    <property type="entry name" value="T2SS_GspF_dom"/>
</dbReference>
<organism evidence="8 9">
    <name type="scientific">Desulforamulus profundi</name>
    <dbReference type="NCBI Taxonomy" id="1383067"/>
    <lineage>
        <taxon>Bacteria</taxon>
        <taxon>Bacillati</taxon>
        <taxon>Bacillota</taxon>
        <taxon>Clostridia</taxon>
        <taxon>Eubacteriales</taxon>
        <taxon>Peptococcaceae</taxon>
        <taxon>Desulforamulus</taxon>
    </lineage>
</organism>
<evidence type="ECO:0000313" key="8">
    <source>
        <dbReference type="EMBL" id="PHJ39965.1"/>
    </source>
</evidence>
<dbReference type="PANTHER" id="PTHR35007:SF1">
    <property type="entry name" value="PILUS ASSEMBLY PROTEIN"/>
    <property type="match status" value="1"/>
</dbReference>
<evidence type="ECO:0000256" key="4">
    <source>
        <dbReference type="ARBA" id="ARBA00022989"/>
    </source>
</evidence>
<evidence type="ECO:0000256" key="2">
    <source>
        <dbReference type="ARBA" id="ARBA00022475"/>
    </source>
</evidence>
<keyword evidence="9" id="KW-1185">Reference proteome</keyword>
<keyword evidence="2" id="KW-1003">Cell membrane</keyword>
<gene>
    <name evidence="8" type="ORF">P378_00145</name>
</gene>